<dbReference type="InterPro" id="IPR004358">
    <property type="entry name" value="Sig_transdc_His_kin-like_C"/>
</dbReference>
<protein>
    <recommendedName>
        <fullName evidence="3">histidine kinase</fullName>
        <ecNumber evidence="3">2.7.13.3</ecNumber>
    </recommendedName>
</protein>
<dbReference type="GO" id="GO:0005524">
    <property type="term" value="F:ATP binding"/>
    <property type="evidence" value="ECO:0007669"/>
    <property type="project" value="UniProtKB-KW"/>
</dbReference>
<dbReference type="STRING" id="1561.NPD11_839"/>
<keyword evidence="9 16" id="KW-0418">Kinase</keyword>
<keyword evidence="5" id="KW-0597">Phosphoprotein</keyword>
<name>A0A0A7G1S0_9CLOT</name>
<gene>
    <name evidence="16" type="ORF">U729_2165</name>
</gene>
<evidence type="ECO:0000313" key="17">
    <source>
        <dbReference type="Proteomes" id="UP000030635"/>
    </source>
</evidence>
<dbReference type="CDD" id="cd00082">
    <property type="entry name" value="HisKA"/>
    <property type="match status" value="1"/>
</dbReference>
<dbReference type="SUPFAM" id="SSF47384">
    <property type="entry name" value="Homodimeric domain of signal transducing histidine kinase"/>
    <property type="match status" value="1"/>
</dbReference>
<comment type="catalytic activity">
    <reaction evidence="1">
        <text>ATP + protein L-histidine = ADP + protein N-phospho-L-histidine.</text>
        <dbReference type="EC" id="2.7.13.3"/>
    </reaction>
</comment>
<feature type="transmembrane region" description="Helical" evidence="14">
    <location>
        <begin position="12"/>
        <end position="39"/>
    </location>
</feature>
<dbReference type="Pfam" id="PF02518">
    <property type="entry name" value="HATPase_c"/>
    <property type="match status" value="1"/>
</dbReference>
<dbReference type="EC" id="2.7.13.3" evidence="3"/>
<dbReference type="InterPro" id="IPR003594">
    <property type="entry name" value="HATPase_dom"/>
</dbReference>
<dbReference type="InterPro" id="IPR036890">
    <property type="entry name" value="HATPase_C_sf"/>
</dbReference>
<keyword evidence="8" id="KW-0547">Nucleotide-binding</keyword>
<feature type="domain" description="Histidine kinase" evidence="15">
    <location>
        <begin position="152"/>
        <end position="369"/>
    </location>
</feature>
<dbReference type="PANTHER" id="PTHR45528:SF1">
    <property type="entry name" value="SENSOR HISTIDINE KINASE CPXA"/>
    <property type="match status" value="1"/>
</dbReference>
<dbReference type="SMART" id="SM00387">
    <property type="entry name" value="HATPase_c"/>
    <property type="match status" value="1"/>
</dbReference>
<sequence length="370" mass="42776">MKNKKVHKKWELAAIDIAISAALTYFIVIILRGIIVFLYRYTSIQLINNIIGLWHYVYEMSLDRFVYLVSGIGLFIIFYVLVKNYRRNKSLVNIINETEIMANGDLDRTIDVKEEGNIKRLIDNINSISKQLKDRTIEERKAQQTKNDLITNVSHDLRTPLTSIMGYLEIIDSDQYEDEIRLRYYANIAYEKSKSLNLLINDLFELTKMQNNTINLDKREINLVELLGQVVAYFEYQFKKADMESRVDFSDDKLIVNADAEKLVRAFENLLSNAIKYGRDGYYVDVTTKLKDNMAVIQVINYGKAISSIDLPNIFDRFYRVEKSRNSNIGGSGLGLAITKNIIELHDGTIKAYSDDSRTIFEVKLPVLNK</sequence>
<dbReference type="FunFam" id="1.10.287.130:FF:000008">
    <property type="entry name" value="Two-component sensor histidine kinase"/>
    <property type="match status" value="1"/>
</dbReference>
<proteinExistence type="predicted"/>
<evidence type="ECO:0000256" key="5">
    <source>
        <dbReference type="ARBA" id="ARBA00022553"/>
    </source>
</evidence>
<dbReference type="SMART" id="SM00388">
    <property type="entry name" value="HisKA"/>
    <property type="match status" value="1"/>
</dbReference>
<dbReference type="EMBL" id="CP006905">
    <property type="protein sequence ID" value="AIY84965.1"/>
    <property type="molecule type" value="Genomic_DNA"/>
</dbReference>
<evidence type="ECO:0000256" key="6">
    <source>
        <dbReference type="ARBA" id="ARBA00022679"/>
    </source>
</evidence>
<organism evidence="16 17">
    <name type="scientific">Clostridium baratii str. Sullivan</name>
    <dbReference type="NCBI Taxonomy" id="1415775"/>
    <lineage>
        <taxon>Bacteria</taxon>
        <taxon>Bacillati</taxon>
        <taxon>Bacillota</taxon>
        <taxon>Clostridia</taxon>
        <taxon>Eubacteriales</taxon>
        <taxon>Clostridiaceae</taxon>
        <taxon>Clostridium</taxon>
    </lineage>
</organism>
<keyword evidence="7 14" id="KW-0812">Transmembrane</keyword>
<dbReference type="GO" id="GO:0000155">
    <property type="term" value="F:phosphorelay sensor kinase activity"/>
    <property type="evidence" value="ECO:0007669"/>
    <property type="project" value="InterPro"/>
</dbReference>
<dbReference type="Gene3D" id="3.30.565.10">
    <property type="entry name" value="Histidine kinase-like ATPase, C-terminal domain"/>
    <property type="match status" value="1"/>
</dbReference>
<evidence type="ECO:0000256" key="11">
    <source>
        <dbReference type="ARBA" id="ARBA00022989"/>
    </source>
</evidence>
<comment type="subcellular location">
    <subcellularLocation>
        <location evidence="2">Cell membrane</location>
        <topology evidence="2">Multi-pass membrane protein</topology>
    </subcellularLocation>
</comment>
<dbReference type="InterPro" id="IPR003661">
    <property type="entry name" value="HisK_dim/P_dom"/>
</dbReference>
<dbReference type="FunFam" id="3.30.565.10:FF:000013">
    <property type="entry name" value="Two-component sensor histidine kinase"/>
    <property type="match status" value="1"/>
</dbReference>
<dbReference type="Gene3D" id="1.10.287.130">
    <property type="match status" value="1"/>
</dbReference>
<evidence type="ECO:0000256" key="8">
    <source>
        <dbReference type="ARBA" id="ARBA00022741"/>
    </source>
</evidence>
<evidence type="ECO:0000313" key="16">
    <source>
        <dbReference type="EMBL" id="AIY84965.1"/>
    </source>
</evidence>
<keyword evidence="6" id="KW-0808">Transferase</keyword>
<dbReference type="GO" id="GO:0005886">
    <property type="term" value="C:plasma membrane"/>
    <property type="evidence" value="ECO:0007669"/>
    <property type="project" value="UniProtKB-SubCell"/>
</dbReference>
<dbReference type="HOGENOM" id="CLU_000445_89_3_9"/>
<dbReference type="KEGG" id="cbv:U729_2165"/>
<evidence type="ECO:0000256" key="10">
    <source>
        <dbReference type="ARBA" id="ARBA00022840"/>
    </source>
</evidence>
<dbReference type="AlphaFoldDB" id="A0A0A7G1S0"/>
<evidence type="ECO:0000256" key="13">
    <source>
        <dbReference type="ARBA" id="ARBA00023136"/>
    </source>
</evidence>
<dbReference type="CDD" id="cd00075">
    <property type="entry name" value="HATPase"/>
    <property type="match status" value="1"/>
</dbReference>
<dbReference type="eggNOG" id="COG5002">
    <property type="taxonomic scope" value="Bacteria"/>
</dbReference>
<keyword evidence="10" id="KW-0067">ATP-binding</keyword>
<dbReference type="SUPFAM" id="SSF55874">
    <property type="entry name" value="ATPase domain of HSP90 chaperone/DNA topoisomerase II/histidine kinase"/>
    <property type="match status" value="1"/>
</dbReference>
<dbReference type="PANTHER" id="PTHR45528">
    <property type="entry name" value="SENSOR HISTIDINE KINASE CPXA"/>
    <property type="match status" value="1"/>
</dbReference>
<evidence type="ECO:0000259" key="15">
    <source>
        <dbReference type="PROSITE" id="PS50109"/>
    </source>
</evidence>
<keyword evidence="13 14" id="KW-0472">Membrane</keyword>
<dbReference type="PROSITE" id="PS50109">
    <property type="entry name" value="HIS_KIN"/>
    <property type="match status" value="1"/>
</dbReference>
<evidence type="ECO:0000256" key="1">
    <source>
        <dbReference type="ARBA" id="ARBA00000085"/>
    </source>
</evidence>
<reference evidence="16 17" key="1">
    <citation type="journal article" date="2015" name="Infect. Genet. Evol.">
        <title>Genomic sequences of six botulinum neurotoxin-producing strains representing three clostridial species illustrate the mobility and diversity of botulinum neurotoxin genes.</title>
        <authorList>
            <person name="Smith T.J."/>
            <person name="Hill K.K."/>
            <person name="Xie G."/>
            <person name="Foley B.T."/>
            <person name="Williamson C.H."/>
            <person name="Foster J.T."/>
            <person name="Johnson S.L."/>
            <person name="Chertkov O."/>
            <person name="Teshima H."/>
            <person name="Gibbons H.S."/>
            <person name="Johnsky L.A."/>
            <person name="Karavis M.A."/>
            <person name="Smith L.A."/>
        </authorList>
    </citation>
    <scope>NUCLEOTIDE SEQUENCE [LARGE SCALE GENOMIC DNA]</scope>
    <source>
        <strain evidence="16">Sullivan</strain>
    </source>
</reference>
<dbReference type="OrthoDB" id="9792991at2"/>
<evidence type="ECO:0000256" key="3">
    <source>
        <dbReference type="ARBA" id="ARBA00012438"/>
    </source>
</evidence>
<dbReference type="PRINTS" id="PR00344">
    <property type="entry name" value="BCTRLSENSOR"/>
</dbReference>
<evidence type="ECO:0000256" key="9">
    <source>
        <dbReference type="ARBA" id="ARBA00022777"/>
    </source>
</evidence>
<accession>A0A0A7G1S0</accession>
<dbReference type="Proteomes" id="UP000030635">
    <property type="component" value="Chromosome"/>
</dbReference>
<evidence type="ECO:0000256" key="2">
    <source>
        <dbReference type="ARBA" id="ARBA00004651"/>
    </source>
</evidence>
<dbReference type="RefSeq" id="WP_039314770.1">
    <property type="nucleotide sequence ID" value="NZ_CP006905.1"/>
</dbReference>
<evidence type="ECO:0000256" key="14">
    <source>
        <dbReference type="SAM" id="Phobius"/>
    </source>
</evidence>
<keyword evidence="11 14" id="KW-1133">Transmembrane helix</keyword>
<evidence type="ECO:0000256" key="4">
    <source>
        <dbReference type="ARBA" id="ARBA00022475"/>
    </source>
</evidence>
<evidence type="ECO:0000256" key="7">
    <source>
        <dbReference type="ARBA" id="ARBA00022692"/>
    </source>
</evidence>
<dbReference type="InterPro" id="IPR036097">
    <property type="entry name" value="HisK_dim/P_sf"/>
</dbReference>
<feature type="transmembrane region" description="Helical" evidence="14">
    <location>
        <begin position="65"/>
        <end position="82"/>
    </location>
</feature>
<keyword evidence="17" id="KW-1185">Reference proteome</keyword>
<keyword evidence="4" id="KW-1003">Cell membrane</keyword>
<evidence type="ECO:0000256" key="12">
    <source>
        <dbReference type="ARBA" id="ARBA00023012"/>
    </source>
</evidence>
<dbReference type="InterPro" id="IPR005467">
    <property type="entry name" value="His_kinase_dom"/>
</dbReference>
<dbReference type="Pfam" id="PF00512">
    <property type="entry name" value="HisKA"/>
    <property type="match status" value="1"/>
</dbReference>
<dbReference type="InterPro" id="IPR050398">
    <property type="entry name" value="HssS/ArlS-like"/>
</dbReference>
<keyword evidence="12" id="KW-0902">Two-component regulatory system</keyword>